<keyword evidence="2" id="KW-0547">Nucleotide-binding</keyword>
<dbReference type="PANTHER" id="PTHR10465">
    <property type="entry name" value="TRANSMEMBRANE GTPASE FZO1"/>
    <property type="match status" value="1"/>
</dbReference>
<evidence type="ECO:0000259" key="6">
    <source>
        <dbReference type="Pfam" id="PF00350"/>
    </source>
</evidence>
<sequence>MQDSTILSCFLSEKERTKMFTEHTFSDKNLMEIAQNIQHAASYYECPRVFHNMHELILKLENKRRTAAFCGHFSAGKSTLINQIIGKNLLPSHPIPTSANIVHFQNGSSAAISYLDSKTGETHKLTDKQWNEEWFTNSDKMTEVYLTLPIPQFPTDLEILDTPGIDSTEKSHKALAEARLVEADTVYYTVDYQKVESEENFTFLKQLNQSYITPVLLINQIDKHEEEEMAFSLFQQKIQASLRKNNIRVKNIYFISAADPLVNKKDWNAFINELFISSESTVNQVIQTCALGIYRELEHLAVFVNEHIQPSENTVQYMRTYISLPSVEQALNEKKESLKSIPEWERLIDKDIFQECETIFKNAKITPYHTRNLVRDYLESRQSSFRLKGLFSKNKTSFEKERRKQKLIDSLNENVKNYIDVHLRNGIQRILSIYGINSRSFTNDLLSIHYNIDSDLLKRAERFGAQFSQDYVLTYSRIVLDEIRKRYKEILIDLLPSIKEAVQEQQCIQTKQLSTKVSKLKHITEEWAQWEQDYHTLTKWINDVITQLRNAREPISLPSDASDDSQSFYKWNNLNINASEVDIGSFYENAQQQHTQTFFESKEKAAQKLEAAVTYINKKGLSEIEHSLKEKASRLHQKTYRITLFGAFSAGKSSIANALLGEHFLPVSANPTTASVHYIQAPDNNHSHRSVEIFYKSEQDIVDDMNDILRPANLTLASVEDWCDVYAKNNEEAADSRNENDKRVDQKPDPMELLKEEEIILAEQYYQSVHTFKNIIGEIKNADYEIYKQAAASEEHALLIKNVNIYFDCSFTRNGYLLVDTPGIGSIYRRHSQIAFEEMKKSDAVLFVSYYNHAFSKADREFLLQLGRTKDYFSYDKFFFLVNASDLAQSKKELNTVLDYVKDQLIRLHITKPHVLPISGRNALKSYNNNPNEYWHNSGAAGFLEHFQQFAKGNLENTIIKEGIAEIRQAITILQQQKESFAEEEQTRIAKKQYWQKELVSFVEWLKNTNPVTEWQWIEQELEELFFYVKQRVFYRYYDEYKVLFNAARFEDSESFSSQLHRYTNELVQFIFHEIVQEIRATIIRIEHFIQKQWEELQDSIHEKLFSEIRGFFVRKHINNFPETKIKEHVPVNSSTFSFISNYTSYQQFFVEQKNKVMKEQLEEALRPYGDQLIEKYHHQLKQEYKSFFYKQWEEFLKDFSRAAETLITDWKKDNQAEDTTDLDQSINHLKSLI</sequence>
<evidence type="ECO:0000256" key="4">
    <source>
        <dbReference type="ARBA" id="ARBA00023134"/>
    </source>
</evidence>
<dbReference type="PANTHER" id="PTHR10465:SF0">
    <property type="entry name" value="SARCALUMENIN"/>
    <property type="match status" value="1"/>
</dbReference>
<dbReference type="STRING" id="930129.SAMN05216352_101539"/>
<accession>A0A1G8D3C3</accession>
<evidence type="ECO:0000313" key="8">
    <source>
        <dbReference type="Proteomes" id="UP000199017"/>
    </source>
</evidence>
<protein>
    <submittedName>
        <fullName evidence="7">GTPase Era, involved in 16S rRNA processing</fullName>
    </submittedName>
</protein>
<keyword evidence="5" id="KW-0472">Membrane</keyword>
<dbReference type="AlphaFoldDB" id="A0A1G8D3C3"/>
<dbReference type="RefSeq" id="WP_091580478.1">
    <property type="nucleotide sequence ID" value="NZ_FNDU01000001.1"/>
</dbReference>
<dbReference type="GO" id="GO:0005525">
    <property type="term" value="F:GTP binding"/>
    <property type="evidence" value="ECO:0007669"/>
    <property type="project" value="UniProtKB-KW"/>
</dbReference>
<dbReference type="SUPFAM" id="SSF52540">
    <property type="entry name" value="P-loop containing nucleoside triphosphate hydrolases"/>
    <property type="match status" value="2"/>
</dbReference>
<organism evidence="7 8">
    <name type="scientific">Alteribacillus bidgolensis</name>
    <dbReference type="NCBI Taxonomy" id="930129"/>
    <lineage>
        <taxon>Bacteria</taxon>
        <taxon>Bacillati</taxon>
        <taxon>Bacillota</taxon>
        <taxon>Bacilli</taxon>
        <taxon>Bacillales</taxon>
        <taxon>Bacillaceae</taxon>
        <taxon>Alteribacillus</taxon>
    </lineage>
</organism>
<dbReference type="InterPro" id="IPR027417">
    <property type="entry name" value="P-loop_NTPase"/>
</dbReference>
<dbReference type="EMBL" id="FNDU01000001">
    <property type="protein sequence ID" value="SDH52226.1"/>
    <property type="molecule type" value="Genomic_DNA"/>
</dbReference>
<dbReference type="InterPro" id="IPR027094">
    <property type="entry name" value="Mitofusin_fam"/>
</dbReference>
<comment type="subcellular location">
    <subcellularLocation>
        <location evidence="1">Membrane</location>
    </subcellularLocation>
</comment>
<evidence type="ECO:0000256" key="5">
    <source>
        <dbReference type="ARBA" id="ARBA00023136"/>
    </source>
</evidence>
<dbReference type="OrthoDB" id="5477114at2"/>
<feature type="domain" description="Dynamin N-terminal" evidence="6">
    <location>
        <begin position="642"/>
        <end position="871"/>
    </location>
</feature>
<evidence type="ECO:0000256" key="2">
    <source>
        <dbReference type="ARBA" id="ARBA00022741"/>
    </source>
</evidence>
<dbReference type="GO" id="GO:0003924">
    <property type="term" value="F:GTPase activity"/>
    <property type="evidence" value="ECO:0007669"/>
    <property type="project" value="InterPro"/>
</dbReference>
<proteinExistence type="predicted"/>
<evidence type="ECO:0000256" key="1">
    <source>
        <dbReference type="ARBA" id="ARBA00004370"/>
    </source>
</evidence>
<evidence type="ECO:0000313" key="7">
    <source>
        <dbReference type="EMBL" id="SDH52226.1"/>
    </source>
</evidence>
<dbReference type="Pfam" id="PF00350">
    <property type="entry name" value="Dynamin_N"/>
    <property type="match status" value="2"/>
</dbReference>
<keyword evidence="8" id="KW-1185">Reference proteome</keyword>
<dbReference type="Gene3D" id="3.40.50.300">
    <property type="entry name" value="P-loop containing nucleotide triphosphate hydrolases"/>
    <property type="match status" value="2"/>
</dbReference>
<dbReference type="InterPro" id="IPR045063">
    <property type="entry name" value="Dynamin_N"/>
</dbReference>
<evidence type="ECO:0000256" key="3">
    <source>
        <dbReference type="ARBA" id="ARBA00022801"/>
    </source>
</evidence>
<dbReference type="GO" id="GO:0016020">
    <property type="term" value="C:membrane"/>
    <property type="evidence" value="ECO:0007669"/>
    <property type="project" value="UniProtKB-SubCell"/>
</dbReference>
<reference evidence="7 8" key="1">
    <citation type="submission" date="2016-10" db="EMBL/GenBank/DDBJ databases">
        <authorList>
            <person name="de Groot N.N."/>
        </authorList>
    </citation>
    <scope>NUCLEOTIDE SEQUENCE [LARGE SCALE GENOMIC DNA]</scope>
    <source>
        <strain evidence="8">P4B,CCM 7963,CECT 7998,DSM 25260,IBRC-M 10614,KCTC 13821</strain>
    </source>
</reference>
<dbReference type="Proteomes" id="UP000199017">
    <property type="component" value="Unassembled WGS sequence"/>
</dbReference>
<keyword evidence="3" id="KW-0378">Hydrolase</keyword>
<feature type="domain" description="Dynamin N-terminal" evidence="6">
    <location>
        <begin position="68"/>
        <end position="220"/>
    </location>
</feature>
<gene>
    <name evidence="7" type="ORF">SAMN05216352_101539</name>
</gene>
<name>A0A1G8D3C3_9BACI</name>
<keyword evidence="4" id="KW-0342">GTP-binding</keyword>